<accession>A0AAW6GQA9</accession>
<dbReference type="PANTHER" id="PTHR40661">
    <property type="match status" value="1"/>
</dbReference>
<keyword evidence="3" id="KW-0804">Transcription</keyword>
<dbReference type="InterPro" id="IPR036286">
    <property type="entry name" value="LexA/Signal_pep-like_sf"/>
</dbReference>
<sequence length="231" mass="26052">MIEITKRFIETYKSMGLNGYKMNKACPVLSKQKISNIENGKHEVSLDMLTAFFETYPDVNREYILIGKGNPVVDAQTKNESNVVKVSPYLQDALVKVQYVPIDAMASFVESLYDTAYEIDSYGVMPEEGEVLDSSYMVFQVRGDSMEPTIPDGAKILARKIEEGLWESASGVVSIVYGKTLSVKRILKNSLFLDNVLTLKADNPKHGQLDVERREIRGMWQALRIISQKII</sequence>
<name>A0AAW6GQA9_BACUN</name>
<dbReference type="InterPro" id="IPR015927">
    <property type="entry name" value="Peptidase_S24_S26A/B/C"/>
</dbReference>
<dbReference type="Pfam" id="PF00717">
    <property type="entry name" value="Peptidase_S24"/>
    <property type="match status" value="1"/>
</dbReference>
<organism evidence="5 6">
    <name type="scientific">Bacteroides uniformis</name>
    <dbReference type="NCBI Taxonomy" id="820"/>
    <lineage>
        <taxon>Bacteria</taxon>
        <taxon>Pseudomonadati</taxon>
        <taxon>Bacteroidota</taxon>
        <taxon>Bacteroidia</taxon>
        <taxon>Bacteroidales</taxon>
        <taxon>Bacteroidaceae</taxon>
        <taxon>Bacteroides</taxon>
    </lineage>
</organism>
<comment type="caution">
    <text evidence="5">The sequence shown here is derived from an EMBL/GenBank/DDBJ whole genome shotgun (WGS) entry which is preliminary data.</text>
</comment>
<dbReference type="Proteomes" id="UP001213309">
    <property type="component" value="Unassembled WGS sequence"/>
</dbReference>
<dbReference type="EMBL" id="JAQNSG010000010">
    <property type="protein sequence ID" value="MDC1880843.1"/>
    <property type="molecule type" value="Genomic_DNA"/>
</dbReference>
<dbReference type="RefSeq" id="WP_196072141.1">
    <property type="nucleotide sequence ID" value="NZ_JADPCT010000013.1"/>
</dbReference>
<evidence type="ECO:0000313" key="5">
    <source>
        <dbReference type="EMBL" id="MDC1880843.1"/>
    </source>
</evidence>
<evidence type="ECO:0000259" key="4">
    <source>
        <dbReference type="Pfam" id="PF00717"/>
    </source>
</evidence>
<evidence type="ECO:0000256" key="3">
    <source>
        <dbReference type="ARBA" id="ARBA00023163"/>
    </source>
</evidence>
<evidence type="ECO:0000256" key="2">
    <source>
        <dbReference type="ARBA" id="ARBA00023125"/>
    </source>
</evidence>
<proteinExistence type="predicted"/>
<gene>
    <name evidence="5" type="ORF">POZ24_12485</name>
</gene>
<reference evidence="5" key="1">
    <citation type="submission" date="2022-10" db="EMBL/GenBank/DDBJ databases">
        <title>Human gut microbiome strain richness.</title>
        <authorList>
            <person name="Chen-Liaw A."/>
        </authorList>
    </citation>
    <scope>NUCLEOTIDE SEQUENCE</scope>
    <source>
        <strain evidence="5">1001713st2_A4_1001713B170214_170313</strain>
    </source>
</reference>
<dbReference type="PANTHER" id="PTHR40661:SF3">
    <property type="entry name" value="FELS-1 PROPHAGE TRANSCRIPTIONAL REGULATOR"/>
    <property type="match status" value="1"/>
</dbReference>
<dbReference type="SUPFAM" id="SSF51306">
    <property type="entry name" value="LexA/Signal peptidase"/>
    <property type="match status" value="1"/>
</dbReference>
<keyword evidence="1" id="KW-0805">Transcription regulation</keyword>
<feature type="domain" description="Peptidase S24/S26A/S26B/S26C" evidence="4">
    <location>
        <begin position="130"/>
        <end position="214"/>
    </location>
</feature>
<evidence type="ECO:0000313" key="6">
    <source>
        <dbReference type="Proteomes" id="UP001213309"/>
    </source>
</evidence>
<dbReference type="CDD" id="cd06529">
    <property type="entry name" value="S24_LexA-like"/>
    <property type="match status" value="1"/>
</dbReference>
<protein>
    <submittedName>
        <fullName evidence="5">S24 family peptidase</fullName>
    </submittedName>
</protein>
<evidence type="ECO:0000256" key="1">
    <source>
        <dbReference type="ARBA" id="ARBA00023015"/>
    </source>
</evidence>
<dbReference type="GO" id="GO:0003677">
    <property type="term" value="F:DNA binding"/>
    <property type="evidence" value="ECO:0007669"/>
    <property type="project" value="UniProtKB-KW"/>
</dbReference>
<dbReference type="AlphaFoldDB" id="A0AAW6GQA9"/>
<dbReference type="Gene3D" id="2.10.109.10">
    <property type="entry name" value="Umud Fragment, subunit A"/>
    <property type="match status" value="1"/>
</dbReference>
<keyword evidence="2" id="KW-0238">DNA-binding</keyword>
<dbReference type="InterPro" id="IPR039418">
    <property type="entry name" value="LexA-like"/>
</dbReference>